<reference evidence="3 4" key="1">
    <citation type="submission" date="2015-03" db="EMBL/GenBank/DDBJ databases">
        <authorList>
            <consortium name="Pathogen Informatics"/>
        </authorList>
    </citation>
    <scope>NUCLEOTIDE SEQUENCE [LARGE SCALE GENOMIC DNA]</scope>
    <source>
        <strain evidence="1 4">Bir 185</strain>
        <strain evidence="2 3">Bir 187</strain>
    </source>
</reference>
<dbReference type="EMBL" id="CNFT01000059">
    <property type="protein sequence ID" value="CKQ95787.1"/>
    <property type="molecule type" value="Genomic_DNA"/>
</dbReference>
<evidence type="ECO:0000313" key="2">
    <source>
        <dbReference type="EMBL" id="CKS62729.1"/>
    </source>
</evidence>
<protein>
    <submittedName>
        <fullName evidence="2">Uncharacterized protein</fullName>
    </submittedName>
</protein>
<dbReference type="Proteomes" id="UP000049023">
    <property type="component" value="Unassembled WGS sequence"/>
</dbReference>
<evidence type="ECO:0000313" key="1">
    <source>
        <dbReference type="EMBL" id="CKQ95787.1"/>
    </source>
</evidence>
<proteinExistence type="predicted"/>
<evidence type="ECO:0000313" key="4">
    <source>
        <dbReference type="Proteomes" id="UP000050164"/>
    </source>
</evidence>
<accession>A0A655AES5</accession>
<dbReference type="Proteomes" id="UP000050164">
    <property type="component" value="Unassembled WGS sequence"/>
</dbReference>
<organism evidence="2 3">
    <name type="scientific">Mycobacterium tuberculosis</name>
    <dbReference type="NCBI Taxonomy" id="1773"/>
    <lineage>
        <taxon>Bacteria</taxon>
        <taxon>Bacillati</taxon>
        <taxon>Actinomycetota</taxon>
        <taxon>Actinomycetes</taxon>
        <taxon>Mycobacteriales</taxon>
        <taxon>Mycobacteriaceae</taxon>
        <taxon>Mycobacterium</taxon>
        <taxon>Mycobacterium tuberculosis complex</taxon>
    </lineage>
</organism>
<sequence length="203" mass="22480">MQVDEYPDQGVDTALDDRTAAERFEFGAPAHHLPGNEFDNLERRAQHRVVLAQRDRARHRNRCVSQRGDHPVLAGHVVRRRCQPVQGRTAHQPARRVIIDPEGQIGASTGDQLATQLAVAPDPQRTQIPVQRAQIEPVESVNRSHRTCLPLAQCPALAQAAFDSAPSGTAELRRHDVEGRIGPVEDAQECLQHRPVAEHLETG</sequence>
<name>A0A655AES5_MYCTX</name>
<evidence type="ECO:0000313" key="3">
    <source>
        <dbReference type="Proteomes" id="UP000049023"/>
    </source>
</evidence>
<gene>
    <name evidence="1" type="ORF">ERS027659_00447</name>
    <name evidence="2" type="ORF">ERS027661_03337</name>
</gene>
<dbReference type="EMBL" id="CNFU01000850">
    <property type="protein sequence ID" value="CKS62729.1"/>
    <property type="molecule type" value="Genomic_DNA"/>
</dbReference>
<dbReference type="AlphaFoldDB" id="A0A655AES5"/>